<dbReference type="GO" id="GO:0016491">
    <property type="term" value="F:oxidoreductase activity"/>
    <property type="evidence" value="ECO:0007669"/>
    <property type="project" value="InterPro"/>
</dbReference>
<dbReference type="PANTHER" id="PTHR43273:SF8">
    <property type="entry name" value="RADICAL SAM DOMAIN PROTEIN"/>
    <property type="match status" value="1"/>
</dbReference>
<protein>
    <recommendedName>
        <fullName evidence="3">Quinohemoprotein amine dehydrogenase maturation protein</fullName>
    </recommendedName>
</protein>
<reference evidence="2" key="1">
    <citation type="submission" date="2018-05" db="EMBL/GenBank/DDBJ databases">
        <authorList>
            <person name="Lanie J.A."/>
            <person name="Ng W.-L."/>
            <person name="Kazmierczak K.M."/>
            <person name="Andrzejewski T.M."/>
            <person name="Davidsen T.M."/>
            <person name="Wayne K.J."/>
            <person name="Tettelin H."/>
            <person name="Glass J.I."/>
            <person name="Rusch D."/>
            <person name="Podicherti R."/>
            <person name="Tsui H.-C.T."/>
            <person name="Winkler M.E."/>
        </authorList>
    </citation>
    <scope>NUCLEOTIDE SEQUENCE</scope>
</reference>
<sequence>VQDKFRVFQSGVGSYDIALPKIKELLSKHRTRPIGARVTLTSQTLDIRKIFDHLSHEVGFYEVGFAPVTTSPQRDYAIEDHEFNDMLGQFTALANEFLEHVLDNRHHGFSNVKDTLEEIHKGASKAYPCGAGLGLMGVATDGQVALCHRFAGSDEHSLGTVRDGVDRKRQTEFLDQHHLANKTDCHSCWARPLCSGGCYHEAHTRYGSTEQPNLHYCDWIREWTDVCLRIYGEIAVHNPEYLNRFDERVTNEASQTN</sequence>
<dbReference type="PANTHER" id="PTHR43273">
    <property type="entry name" value="ANAEROBIC SULFATASE-MATURATING ENZYME HOMOLOG ASLB-RELATED"/>
    <property type="match status" value="1"/>
</dbReference>
<organism evidence="2">
    <name type="scientific">marine metagenome</name>
    <dbReference type="NCBI Taxonomy" id="408172"/>
    <lineage>
        <taxon>unclassified sequences</taxon>
        <taxon>metagenomes</taxon>
        <taxon>ecological metagenomes</taxon>
    </lineage>
</organism>
<dbReference type="AlphaFoldDB" id="A0A381TKM4"/>
<dbReference type="SUPFAM" id="SSF102114">
    <property type="entry name" value="Radical SAM enzymes"/>
    <property type="match status" value="1"/>
</dbReference>
<dbReference type="InterPro" id="IPR023885">
    <property type="entry name" value="4Fe4S-binding_SPASM_dom"/>
</dbReference>
<evidence type="ECO:0000313" key="2">
    <source>
        <dbReference type="EMBL" id="SVA15317.1"/>
    </source>
</evidence>
<evidence type="ECO:0008006" key="3">
    <source>
        <dbReference type="Google" id="ProtNLM"/>
    </source>
</evidence>
<dbReference type="NCBIfam" id="TIGR04085">
    <property type="entry name" value="rSAM_more_4Fe4S"/>
    <property type="match status" value="1"/>
</dbReference>
<dbReference type="InterPro" id="IPR013785">
    <property type="entry name" value="Aldolase_TIM"/>
</dbReference>
<evidence type="ECO:0000256" key="1">
    <source>
        <dbReference type="ARBA" id="ARBA00001966"/>
    </source>
</evidence>
<feature type="non-terminal residue" evidence="2">
    <location>
        <position position="1"/>
    </location>
</feature>
<dbReference type="Gene3D" id="3.20.20.70">
    <property type="entry name" value="Aldolase class I"/>
    <property type="match status" value="1"/>
</dbReference>
<gene>
    <name evidence="2" type="ORF">METZ01_LOCUS68171</name>
</gene>
<dbReference type="InterPro" id="IPR058240">
    <property type="entry name" value="rSAM_sf"/>
</dbReference>
<dbReference type="EMBL" id="UINC01004572">
    <property type="protein sequence ID" value="SVA15317.1"/>
    <property type="molecule type" value="Genomic_DNA"/>
</dbReference>
<accession>A0A381TKM4</accession>
<dbReference type="InterPro" id="IPR023867">
    <property type="entry name" value="Sulphatase_maturase_rSAM"/>
</dbReference>
<name>A0A381TKM4_9ZZZZ</name>
<proteinExistence type="predicted"/>
<comment type="cofactor">
    <cofactor evidence="1">
        <name>[4Fe-4S] cluster</name>
        <dbReference type="ChEBI" id="CHEBI:49883"/>
    </cofactor>
</comment>